<keyword evidence="1" id="KW-0732">Signal</keyword>
<evidence type="ECO:0000313" key="3">
    <source>
        <dbReference type="EMBL" id="KAG0564462.1"/>
    </source>
</evidence>
<dbReference type="PROSITE" id="PS51787">
    <property type="entry name" value="LON_N"/>
    <property type="match status" value="1"/>
</dbReference>
<dbReference type="InterPro" id="IPR003111">
    <property type="entry name" value="Lon_prtase_N"/>
</dbReference>
<feature type="signal peptide" evidence="1">
    <location>
        <begin position="1"/>
        <end position="18"/>
    </location>
</feature>
<evidence type="ECO:0000313" key="4">
    <source>
        <dbReference type="Proteomes" id="UP000822688"/>
    </source>
</evidence>
<gene>
    <name evidence="3" type="ORF">KC19_8G112200</name>
</gene>
<feature type="chain" id="PRO_5035766927" description="Lon N-terminal domain-containing protein" evidence="1">
    <location>
        <begin position="19"/>
        <end position="352"/>
    </location>
</feature>
<dbReference type="Proteomes" id="UP000822688">
    <property type="component" value="Chromosome 8"/>
</dbReference>
<accession>A0A8T0H5S6</accession>
<evidence type="ECO:0000256" key="1">
    <source>
        <dbReference type="SAM" id="SignalP"/>
    </source>
</evidence>
<dbReference type="InterPro" id="IPR046336">
    <property type="entry name" value="Lon_prtase_N_sf"/>
</dbReference>
<dbReference type="AlphaFoldDB" id="A0A8T0H5S6"/>
<organism evidence="3 4">
    <name type="scientific">Ceratodon purpureus</name>
    <name type="common">Fire moss</name>
    <name type="synonym">Dicranum purpureum</name>
    <dbReference type="NCBI Taxonomy" id="3225"/>
    <lineage>
        <taxon>Eukaryota</taxon>
        <taxon>Viridiplantae</taxon>
        <taxon>Streptophyta</taxon>
        <taxon>Embryophyta</taxon>
        <taxon>Bryophyta</taxon>
        <taxon>Bryophytina</taxon>
        <taxon>Bryopsida</taxon>
        <taxon>Dicranidae</taxon>
        <taxon>Pseudoditrichales</taxon>
        <taxon>Ditrichaceae</taxon>
        <taxon>Ceratodon</taxon>
    </lineage>
</organism>
<dbReference type="EMBL" id="CM026429">
    <property type="protein sequence ID" value="KAG0564462.1"/>
    <property type="molecule type" value="Genomic_DNA"/>
</dbReference>
<evidence type="ECO:0000259" key="2">
    <source>
        <dbReference type="PROSITE" id="PS51787"/>
    </source>
</evidence>
<proteinExistence type="predicted"/>
<dbReference type="Gene3D" id="2.30.130.40">
    <property type="entry name" value="LON domain-like"/>
    <property type="match status" value="1"/>
</dbReference>
<comment type="caution">
    <text evidence="3">The sequence shown here is derived from an EMBL/GenBank/DDBJ whole genome shotgun (WGS) entry which is preliminary data.</text>
</comment>
<protein>
    <recommendedName>
        <fullName evidence="2">Lon N-terminal domain-containing protein</fullName>
    </recommendedName>
</protein>
<feature type="domain" description="Lon N-terminal" evidence="2">
    <location>
        <begin position="111"/>
        <end position="337"/>
    </location>
</feature>
<dbReference type="Pfam" id="PF02190">
    <property type="entry name" value="LON_substr_bdg"/>
    <property type="match status" value="1"/>
</dbReference>
<sequence length="352" mass="37557">MAITSLAMAALAPLPTFSSSSSSSCACSSASSAPTCSISPRGSLSVQLPLGSSLRLQRWSGLRLGFGQLGSRRFRTGAAGLSGTSGGSGASGALRVFAEMSTLDEATILELPCLPFSPAEVFIPTSSKTLHLYEARFLSLLEEVMAKGNNLLAHIVIEPVKGGEGGVASFVATYGCLARIESVKQLEIGALVSIRGLGRIKMVNLTQMEPFIKSTVMPVRDEYPEERDSLPVKIESLKKTLAEVQQLQIKIKTAKEVPLLTPLEKALQWADKGESDPVVERFVPSREERLSFAALQPIAGASPGELHKLLQERLKAMTTVDTEVRLNNAMDYAEQSRASVAAKVALQSLQLG</sequence>
<name>A0A8T0H5S6_CERPU</name>
<keyword evidence="4" id="KW-1185">Reference proteome</keyword>
<dbReference type="InterPro" id="IPR015947">
    <property type="entry name" value="PUA-like_sf"/>
</dbReference>
<reference evidence="3" key="1">
    <citation type="submission" date="2020-06" db="EMBL/GenBank/DDBJ databases">
        <title>WGS assembly of Ceratodon purpureus strain R40.</title>
        <authorList>
            <person name="Carey S.B."/>
            <person name="Jenkins J."/>
            <person name="Shu S."/>
            <person name="Lovell J.T."/>
            <person name="Sreedasyam A."/>
            <person name="Maumus F."/>
            <person name="Tiley G.P."/>
            <person name="Fernandez-Pozo N."/>
            <person name="Barry K."/>
            <person name="Chen C."/>
            <person name="Wang M."/>
            <person name="Lipzen A."/>
            <person name="Daum C."/>
            <person name="Saski C.A."/>
            <person name="Payton A.C."/>
            <person name="Mcbreen J.C."/>
            <person name="Conrad R.E."/>
            <person name="Kollar L.M."/>
            <person name="Olsson S."/>
            <person name="Huttunen S."/>
            <person name="Landis J.B."/>
            <person name="Wickett N.J."/>
            <person name="Johnson M.G."/>
            <person name="Rensing S.A."/>
            <person name="Grimwood J."/>
            <person name="Schmutz J."/>
            <person name="Mcdaniel S.F."/>
        </authorList>
    </citation>
    <scope>NUCLEOTIDE SEQUENCE</scope>
    <source>
        <strain evidence="3">R40</strain>
    </source>
</reference>
<dbReference type="PANTHER" id="PTHR46732">
    <property type="entry name" value="ATP-DEPENDENT PROTEASE LA (LON) DOMAIN PROTEIN"/>
    <property type="match status" value="1"/>
</dbReference>
<dbReference type="PANTHER" id="PTHR46732:SF5">
    <property type="entry name" value="ATP-DEPENDENT PROTEASE LA (LON) DOMAIN PROTEIN"/>
    <property type="match status" value="1"/>
</dbReference>
<dbReference type="SUPFAM" id="SSF88697">
    <property type="entry name" value="PUA domain-like"/>
    <property type="match status" value="1"/>
</dbReference>